<dbReference type="PANTHER" id="PTHR24061:SF545">
    <property type="entry name" value="VOMERONASAL 2, RECEPTOR 118-RELATED"/>
    <property type="match status" value="1"/>
</dbReference>
<evidence type="ECO:0000256" key="5">
    <source>
        <dbReference type="ARBA" id="ARBA00022989"/>
    </source>
</evidence>
<keyword evidence="2" id="KW-1003">Cell membrane</keyword>
<dbReference type="Pfam" id="PF01094">
    <property type="entry name" value="ANF_receptor"/>
    <property type="match status" value="1"/>
</dbReference>
<organism evidence="13 14">
    <name type="scientific">Rangifer tarandus platyrhynchus</name>
    <name type="common">Svalbard reindeer</name>
    <dbReference type="NCBI Taxonomy" id="3082113"/>
    <lineage>
        <taxon>Eukaryota</taxon>
        <taxon>Metazoa</taxon>
        <taxon>Chordata</taxon>
        <taxon>Craniata</taxon>
        <taxon>Vertebrata</taxon>
        <taxon>Euteleostomi</taxon>
        <taxon>Mammalia</taxon>
        <taxon>Eutheria</taxon>
        <taxon>Laurasiatheria</taxon>
        <taxon>Artiodactyla</taxon>
        <taxon>Ruminantia</taxon>
        <taxon>Pecora</taxon>
        <taxon>Cervidae</taxon>
        <taxon>Odocoileinae</taxon>
        <taxon>Rangifer</taxon>
    </lineage>
</organism>
<evidence type="ECO:0000256" key="6">
    <source>
        <dbReference type="ARBA" id="ARBA00023040"/>
    </source>
</evidence>
<keyword evidence="3 11" id="KW-0812">Transmembrane</keyword>
<dbReference type="SUPFAM" id="SSF53822">
    <property type="entry name" value="Periplasmic binding protein-like I"/>
    <property type="match status" value="1"/>
</dbReference>
<evidence type="ECO:0000256" key="10">
    <source>
        <dbReference type="ARBA" id="ARBA00023224"/>
    </source>
</evidence>
<name>A0ABN8Z6F5_RANTA</name>
<keyword evidence="4" id="KW-0732">Signal</keyword>
<dbReference type="Gene3D" id="3.40.50.2300">
    <property type="match status" value="2"/>
</dbReference>
<evidence type="ECO:0000259" key="12">
    <source>
        <dbReference type="PROSITE" id="PS50259"/>
    </source>
</evidence>
<comment type="subcellular location">
    <subcellularLocation>
        <location evidence="1">Cell membrane</location>
        <topology evidence="1">Multi-pass membrane protein</topology>
    </subcellularLocation>
</comment>
<feature type="transmembrane region" description="Helical" evidence="11">
    <location>
        <begin position="227"/>
        <end position="251"/>
    </location>
</feature>
<dbReference type="InterPro" id="IPR028082">
    <property type="entry name" value="Peripla_BP_I"/>
</dbReference>
<protein>
    <recommendedName>
        <fullName evidence="12">G-protein coupled receptors family 3 profile domain-containing protein</fullName>
    </recommendedName>
</protein>
<accession>A0ABN8Z6F5</accession>
<evidence type="ECO:0000256" key="9">
    <source>
        <dbReference type="ARBA" id="ARBA00023180"/>
    </source>
</evidence>
<keyword evidence="9" id="KW-0325">Glycoprotein</keyword>
<evidence type="ECO:0000256" key="3">
    <source>
        <dbReference type="ARBA" id="ARBA00022692"/>
    </source>
</evidence>
<keyword evidence="6" id="KW-0297">G-protein coupled receptor</keyword>
<evidence type="ECO:0000256" key="2">
    <source>
        <dbReference type="ARBA" id="ARBA00022475"/>
    </source>
</evidence>
<evidence type="ECO:0000313" key="13">
    <source>
        <dbReference type="EMBL" id="CAI9169462.1"/>
    </source>
</evidence>
<dbReference type="Proteomes" id="UP001176941">
    <property type="component" value="Chromosome 3"/>
</dbReference>
<feature type="transmembrane region" description="Helical" evidence="11">
    <location>
        <begin position="263"/>
        <end position="285"/>
    </location>
</feature>
<dbReference type="PRINTS" id="PR00248">
    <property type="entry name" value="GPCRMGR"/>
</dbReference>
<dbReference type="InterPro" id="IPR001828">
    <property type="entry name" value="ANF_lig-bd_rcpt"/>
</dbReference>
<keyword evidence="14" id="KW-1185">Reference proteome</keyword>
<keyword evidence="10" id="KW-0807">Transducer</keyword>
<gene>
    <name evidence="13" type="ORF">MRATA1EN1_LOCUS18424</name>
</gene>
<evidence type="ECO:0000256" key="1">
    <source>
        <dbReference type="ARBA" id="ARBA00004651"/>
    </source>
</evidence>
<dbReference type="PANTHER" id="PTHR24061">
    <property type="entry name" value="CALCIUM-SENSING RECEPTOR-RELATED"/>
    <property type="match status" value="1"/>
</dbReference>
<dbReference type="EMBL" id="OX459939">
    <property type="protein sequence ID" value="CAI9169462.1"/>
    <property type="molecule type" value="Genomic_DNA"/>
</dbReference>
<reference evidence="13" key="1">
    <citation type="submission" date="2023-04" db="EMBL/GenBank/DDBJ databases">
        <authorList>
            <consortium name="ELIXIR-Norway"/>
        </authorList>
    </citation>
    <scope>NUCLEOTIDE SEQUENCE [LARGE SCALE GENOMIC DNA]</scope>
</reference>
<evidence type="ECO:0000256" key="11">
    <source>
        <dbReference type="SAM" id="Phobius"/>
    </source>
</evidence>
<proteinExistence type="predicted"/>
<keyword evidence="7 11" id="KW-0472">Membrane</keyword>
<evidence type="ECO:0000256" key="7">
    <source>
        <dbReference type="ARBA" id="ARBA00023136"/>
    </source>
</evidence>
<dbReference type="PROSITE" id="PS50259">
    <property type="entry name" value="G_PROTEIN_RECEP_F3_4"/>
    <property type="match status" value="1"/>
</dbReference>
<keyword evidence="5 11" id="KW-1133">Transmembrane helix</keyword>
<evidence type="ECO:0000256" key="8">
    <source>
        <dbReference type="ARBA" id="ARBA00023170"/>
    </source>
</evidence>
<dbReference type="InterPro" id="IPR000068">
    <property type="entry name" value="GPCR_3_Ca_sens_rcpt-rel"/>
</dbReference>
<sequence length="339" mass="37780">MERISAATTTLPPMLWQTGRTVTQTLQNPSMKVRNSASLKVSGRFPARRARENVPRAKEPRCFLKNYQYVLAFIFAIEEINKDPLLLPNLTLGYNLYNAFESDHSSLENALLWLSGGNQIVPNYSYQRQRKSLTIVTGTKSAFSAEIEPLLELYKIPQEAYGPFDSSLSDKDQFPSLYQTAMEDSYLVHGMIRLLLNFDWTWVALFLSEDGEKEQFVLDLKAEMGSVTAFCSVPGYLGSLALGTFSLALLAGNLPDTFSEAEFLTFMLGFCSVWVTVLPVCHSIGGKVVVAAEIRSMLASSAGLLGCSFAPECYIILLRPEKNTLKVLSNKRDSKGDRY</sequence>
<evidence type="ECO:0000256" key="4">
    <source>
        <dbReference type="ARBA" id="ARBA00022729"/>
    </source>
</evidence>
<feature type="domain" description="G-protein coupled receptors family 3 profile" evidence="12">
    <location>
        <begin position="192"/>
        <end position="332"/>
    </location>
</feature>
<dbReference type="InterPro" id="IPR017978">
    <property type="entry name" value="GPCR_3_C"/>
</dbReference>
<dbReference type="InterPro" id="IPR000337">
    <property type="entry name" value="GPCR_3"/>
</dbReference>
<keyword evidence="8" id="KW-0675">Receptor</keyword>
<evidence type="ECO:0000313" key="14">
    <source>
        <dbReference type="Proteomes" id="UP001176941"/>
    </source>
</evidence>